<dbReference type="Pfam" id="PF00085">
    <property type="entry name" value="Thioredoxin"/>
    <property type="match status" value="1"/>
</dbReference>
<name>A0ABW8C0Y9_9ACTN</name>
<dbReference type="EMBL" id="JBITYG010000002">
    <property type="protein sequence ID" value="MFI9100088.1"/>
    <property type="molecule type" value="Genomic_DNA"/>
</dbReference>
<dbReference type="Proteomes" id="UP001614394">
    <property type="component" value="Unassembled WGS sequence"/>
</dbReference>
<feature type="domain" description="Thioredoxin" evidence="3">
    <location>
        <begin position="1"/>
        <end position="109"/>
    </location>
</feature>
<evidence type="ECO:0000256" key="2">
    <source>
        <dbReference type="ARBA" id="ARBA00023284"/>
    </source>
</evidence>
<dbReference type="SUPFAM" id="SSF52833">
    <property type="entry name" value="Thioredoxin-like"/>
    <property type="match status" value="1"/>
</dbReference>
<dbReference type="PROSITE" id="PS51352">
    <property type="entry name" value="THIOREDOXIN_2"/>
    <property type="match status" value="1"/>
</dbReference>
<sequence>MASRVHQPMENEEFDFILARSDGPVLAYFWGIWSEACKELDPIVRELAGVYGDRLTTVKTDITRCPAATKRYGVTGAPTFLLLVQGEVTATGTGPMTREQLTTFLDAHL</sequence>
<dbReference type="RefSeq" id="WP_399644948.1">
    <property type="nucleotide sequence ID" value="NZ_JBITYG010000002.1"/>
</dbReference>
<dbReference type="CDD" id="cd02947">
    <property type="entry name" value="TRX_family"/>
    <property type="match status" value="1"/>
</dbReference>
<dbReference type="Gene3D" id="3.40.30.10">
    <property type="entry name" value="Glutaredoxin"/>
    <property type="match status" value="1"/>
</dbReference>
<keyword evidence="2" id="KW-0676">Redox-active center</keyword>
<dbReference type="InterPro" id="IPR013766">
    <property type="entry name" value="Thioredoxin_domain"/>
</dbReference>
<reference evidence="4 5" key="1">
    <citation type="submission" date="2024-10" db="EMBL/GenBank/DDBJ databases">
        <title>The Natural Products Discovery Center: Release of the First 8490 Sequenced Strains for Exploring Actinobacteria Biosynthetic Diversity.</title>
        <authorList>
            <person name="Kalkreuter E."/>
            <person name="Kautsar S.A."/>
            <person name="Yang D."/>
            <person name="Bader C.D."/>
            <person name="Teijaro C.N."/>
            <person name="Fluegel L."/>
            <person name="Davis C.M."/>
            <person name="Simpson J.R."/>
            <person name="Lauterbach L."/>
            <person name="Steele A.D."/>
            <person name="Gui C."/>
            <person name="Meng S."/>
            <person name="Li G."/>
            <person name="Viehrig K."/>
            <person name="Ye F."/>
            <person name="Su P."/>
            <person name="Kiefer A.F."/>
            <person name="Nichols A."/>
            <person name="Cepeda A.J."/>
            <person name="Yan W."/>
            <person name="Fan B."/>
            <person name="Jiang Y."/>
            <person name="Adhikari A."/>
            <person name="Zheng C.-J."/>
            <person name="Schuster L."/>
            <person name="Cowan T.M."/>
            <person name="Smanski M.J."/>
            <person name="Chevrette M.G."/>
            <person name="De Carvalho L.P.S."/>
            <person name="Shen B."/>
        </authorList>
    </citation>
    <scope>NUCLEOTIDE SEQUENCE [LARGE SCALE GENOMIC DNA]</scope>
    <source>
        <strain evidence="4 5">NPDC053399</strain>
    </source>
</reference>
<evidence type="ECO:0000313" key="5">
    <source>
        <dbReference type="Proteomes" id="UP001614394"/>
    </source>
</evidence>
<dbReference type="PANTHER" id="PTHR45663:SF11">
    <property type="entry name" value="GEO12009P1"/>
    <property type="match status" value="1"/>
</dbReference>
<comment type="similarity">
    <text evidence="1">Belongs to the thioredoxin family.</text>
</comment>
<gene>
    <name evidence="4" type="ORF">ACIGXA_06160</name>
</gene>
<dbReference type="InterPro" id="IPR036249">
    <property type="entry name" value="Thioredoxin-like_sf"/>
</dbReference>
<accession>A0ABW8C0Y9</accession>
<organism evidence="4 5">
    <name type="scientific">Streptomyces fildesensis</name>
    <dbReference type="NCBI Taxonomy" id="375757"/>
    <lineage>
        <taxon>Bacteria</taxon>
        <taxon>Bacillati</taxon>
        <taxon>Actinomycetota</taxon>
        <taxon>Actinomycetes</taxon>
        <taxon>Kitasatosporales</taxon>
        <taxon>Streptomycetaceae</taxon>
        <taxon>Streptomyces</taxon>
    </lineage>
</organism>
<evidence type="ECO:0000256" key="1">
    <source>
        <dbReference type="ARBA" id="ARBA00008987"/>
    </source>
</evidence>
<dbReference type="PANTHER" id="PTHR45663">
    <property type="entry name" value="GEO12009P1"/>
    <property type="match status" value="1"/>
</dbReference>
<proteinExistence type="inferred from homology"/>
<protein>
    <submittedName>
        <fullName evidence="4">Thioredoxin family protein</fullName>
    </submittedName>
</protein>
<evidence type="ECO:0000259" key="3">
    <source>
        <dbReference type="PROSITE" id="PS51352"/>
    </source>
</evidence>
<keyword evidence="5" id="KW-1185">Reference proteome</keyword>
<evidence type="ECO:0000313" key="4">
    <source>
        <dbReference type="EMBL" id="MFI9100088.1"/>
    </source>
</evidence>
<comment type="caution">
    <text evidence="4">The sequence shown here is derived from an EMBL/GenBank/DDBJ whole genome shotgun (WGS) entry which is preliminary data.</text>
</comment>